<organism evidence="2 4">
    <name type="scientific">Rotaria magnacalcarata</name>
    <dbReference type="NCBI Taxonomy" id="392030"/>
    <lineage>
        <taxon>Eukaryota</taxon>
        <taxon>Metazoa</taxon>
        <taxon>Spiralia</taxon>
        <taxon>Gnathifera</taxon>
        <taxon>Rotifera</taxon>
        <taxon>Eurotatoria</taxon>
        <taxon>Bdelloidea</taxon>
        <taxon>Philodinida</taxon>
        <taxon>Philodinidae</taxon>
        <taxon>Rotaria</taxon>
    </lineage>
</organism>
<dbReference type="AlphaFoldDB" id="A0A8S2YEZ8"/>
<name>A0A8S2YEZ8_9BILA</name>
<feature type="compositionally biased region" description="Polar residues" evidence="1">
    <location>
        <begin position="10"/>
        <end position="20"/>
    </location>
</feature>
<accession>A0A8S2YEZ8</accession>
<dbReference type="Proteomes" id="UP000681720">
    <property type="component" value="Unassembled WGS sequence"/>
</dbReference>
<gene>
    <name evidence="3" type="ORF">BYL167_LOCUS47927</name>
    <name evidence="2" type="ORF">GIL414_LOCUS36929</name>
</gene>
<proteinExistence type="predicted"/>
<evidence type="ECO:0000313" key="4">
    <source>
        <dbReference type="Proteomes" id="UP000681720"/>
    </source>
</evidence>
<reference evidence="2" key="1">
    <citation type="submission" date="2021-02" db="EMBL/GenBank/DDBJ databases">
        <authorList>
            <person name="Nowell W R."/>
        </authorList>
    </citation>
    <scope>NUCLEOTIDE SEQUENCE</scope>
</reference>
<evidence type="ECO:0000313" key="2">
    <source>
        <dbReference type="EMBL" id="CAF4553334.1"/>
    </source>
</evidence>
<protein>
    <submittedName>
        <fullName evidence="2">Uncharacterized protein</fullName>
    </submittedName>
</protein>
<comment type="caution">
    <text evidence="2">The sequence shown here is derived from an EMBL/GenBank/DDBJ whole genome shotgun (WGS) entry which is preliminary data.</text>
</comment>
<evidence type="ECO:0000256" key="1">
    <source>
        <dbReference type="SAM" id="MobiDB-lite"/>
    </source>
</evidence>
<evidence type="ECO:0000313" key="3">
    <source>
        <dbReference type="EMBL" id="CAF4795849.1"/>
    </source>
</evidence>
<feature type="non-terminal residue" evidence="2">
    <location>
        <position position="1"/>
    </location>
</feature>
<sequence>MSHLHPMGIHNTSTRLSTGDDQALYSYPFGMEDDYKDFK</sequence>
<feature type="region of interest" description="Disordered" evidence="1">
    <location>
        <begin position="1"/>
        <end position="20"/>
    </location>
</feature>
<dbReference type="EMBL" id="CAJOBH010139021">
    <property type="protein sequence ID" value="CAF4795849.1"/>
    <property type="molecule type" value="Genomic_DNA"/>
</dbReference>
<dbReference type="Proteomes" id="UP000681967">
    <property type="component" value="Unassembled WGS sequence"/>
</dbReference>
<dbReference type="EMBL" id="CAJOBJ010093412">
    <property type="protein sequence ID" value="CAF4553334.1"/>
    <property type="molecule type" value="Genomic_DNA"/>
</dbReference>